<dbReference type="OrthoDB" id="9803333at2"/>
<dbReference type="InterPro" id="IPR002347">
    <property type="entry name" value="SDR_fam"/>
</dbReference>
<dbReference type="KEGG" id="vne:CFK40_05090"/>
<protein>
    <submittedName>
        <fullName evidence="3">Short-chain dehydrogenase</fullName>
    </submittedName>
</protein>
<dbReference type="SUPFAM" id="SSF51735">
    <property type="entry name" value="NAD(P)-binding Rossmann-fold domains"/>
    <property type="match status" value="1"/>
</dbReference>
<dbReference type="PANTHER" id="PTHR42760">
    <property type="entry name" value="SHORT-CHAIN DEHYDROGENASES/REDUCTASES FAMILY MEMBER"/>
    <property type="match status" value="1"/>
</dbReference>
<dbReference type="Gene3D" id="3.40.50.720">
    <property type="entry name" value="NAD(P)-binding Rossmann-like Domain"/>
    <property type="match status" value="1"/>
</dbReference>
<evidence type="ECO:0000313" key="3">
    <source>
        <dbReference type="EMBL" id="ASN04427.1"/>
    </source>
</evidence>
<dbReference type="GO" id="GO:0008206">
    <property type="term" value="P:bile acid metabolic process"/>
    <property type="evidence" value="ECO:0007669"/>
    <property type="project" value="UniProtKB-ARBA"/>
</dbReference>
<dbReference type="FunFam" id="3.40.50.720:FF:000084">
    <property type="entry name" value="Short-chain dehydrogenase reductase"/>
    <property type="match status" value="1"/>
</dbReference>
<evidence type="ECO:0000313" key="4">
    <source>
        <dbReference type="Proteomes" id="UP000204391"/>
    </source>
</evidence>
<dbReference type="PROSITE" id="PS00061">
    <property type="entry name" value="ADH_SHORT"/>
    <property type="match status" value="1"/>
</dbReference>
<dbReference type="AlphaFoldDB" id="A0A221M9V8"/>
<dbReference type="InterPro" id="IPR020904">
    <property type="entry name" value="Sc_DH/Rdtase_CS"/>
</dbReference>
<dbReference type="InterPro" id="IPR036291">
    <property type="entry name" value="NAD(P)-bd_dom_sf"/>
</dbReference>
<proteinExistence type="inferred from homology"/>
<name>A0A221M9V8_9BACI</name>
<keyword evidence="2" id="KW-0560">Oxidoreductase</keyword>
<dbReference type="PRINTS" id="PR00081">
    <property type="entry name" value="GDHRDH"/>
</dbReference>
<dbReference type="GO" id="GO:0016616">
    <property type="term" value="F:oxidoreductase activity, acting on the CH-OH group of donors, NAD or NADP as acceptor"/>
    <property type="evidence" value="ECO:0007669"/>
    <property type="project" value="TreeGrafter"/>
</dbReference>
<evidence type="ECO:0000256" key="1">
    <source>
        <dbReference type="ARBA" id="ARBA00006484"/>
    </source>
</evidence>
<sequence>MELNLKGKKVLVTGGSKGIGKAIAEAFIKEGAHVGIVARSNTELLQAKEELGVLTYPKDLGKHDQRVQLMSEFMNDFGAIDVLVNNVGSAHGKGVLNTPSSVFGEAMELNFITAVHLSQLASKLMISKGGGVILNISSLYGKESGGLPSYNASKAALISFTKSFSSEVIKNNVRVIGIAPGAIFHPNKEWKRRLERDPDFLKKYAREKIPAGRLGKTEEIGNVAVFLASDKASWIVGSTISVDGGQSRLNY</sequence>
<reference evidence="3 4" key="1">
    <citation type="journal article" date="2003" name="Int. J. Syst. Evol. Microbiol.">
        <title>Virgibacillus carmonensis sp. nov., Virgibacillus necropolis sp. nov. and Virgibacillus picturae sp. nov., three novel species isolated from deteriorated mural paintings, transfer of the species of the genus salibacillus to Virgibacillus, as Virgibacillus marismortui comb. nov. and Virgibacillus salexigens comb. nov., and emended description of the genus Virgibacillus.</title>
        <authorList>
            <person name="Heyrman J."/>
            <person name="Logan N.A."/>
            <person name="Busse H.J."/>
            <person name="Balcaen A."/>
            <person name="Lebbe L."/>
            <person name="Rodriguez-Diaz M."/>
            <person name="Swings J."/>
            <person name="De Vos P."/>
        </authorList>
    </citation>
    <scope>NUCLEOTIDE SEQUENCE [LARGE SCALE GENOMIC DNA]</scope>
    <source>
        <strain evidence="3 4">LMG 19488</strain>
    </source>
</reference>
<dbReference type="EMBL" id="CP022437">
    <property type="protein sequence ID" value="ASN04427.1"/>
    <property type="molecule type" value="Genomic_DNA"/>
</dbReference>
<gene>
    <name evidence="3" type="ORF">CFK40_05090</name>
</gene>
<dbReference type="Proteomes" id="UP000204391">
    <property type="component" value="Chromosome"/>
</dbReference>
<dbReference type="Pfam" id="PF13561">
    <property type="entry name" value="adh_short_C2"/>
    <property type="match status" value="1"/>
</dbReference>
<organism evidence="3 4">
    <name type="scientific">Virgibacillus necropolis</name>
    <dbReference type="NCBI Taxonomy" id="163877"/>
    <lineage>
        <taxon>Bacteria</taxon>
        <taxon>Bacillati</taxon>
        <taxon>Bacillota</taxon>
        <taxon>Bacilli</taxon>
        <taxon>Bacillales</taxon>
        <taxon>Bacillaceae</taxon>
        <taxon>Virgibacillus</taxon>
    </lineage>
</organism>
<evidence type="ECO:0000256" key="2">
    <source>
        <dbReference type="ARBA" id="ARBA00023002"/>
    </source>
</evidence>
<comment type="similarity">
    <text evidence="1">Belongs to the short-chain dehydrogenases/reductases (SDR) family.</text>
</comment>
<dbReference type="RefSeq" id="WP_089531169.1">
    <property type="nucleotide sequence ID" value="NZ_CP022437.1"/>
</dbReference>
<accession>A0A221M9V8</accession>
<dbReference type="CDD" id="cd05233">
    <property type="entry name" value="SDR_c"/>
    <property type="match status" value="1"/>
</dbReference>
<keyword evidence="4" id="KW-1185">Reference proteome</keyword>
<dbReference type="PRINTS" id="PR00080">
    <property type="entry name" value="SDRFAMILY"/>
</dbReference>